<dbReference type="EMBL" id="JAULSR010000002">
    <property type="protein sequence ID" value="KAK0628359.1"/>
    <property type="molecule type" value="Genomic_DNA"/>
</dbReference>
<organism evidence="2 3">
    <name type="scientific">Bombardia bombarda</name>
    <dbReference type="NCBI Taxonomy" id="252184"/>
    <lineage>
        <taxon>Eukaryota</taxon>
        <taxon>Fungi</taxon>
        <taxon>Dikarya</taxon>
        <taxon>Ascomycota</taxon>
        <taxon>Pezizomycotina</taxon>
        <taxon>Sordariomycetes</taxon>
        <taxon>Sordariomycetidae</taxon>
        <taxon>Sordariales</taxon>
        <taxon>Lasiosphaeriaceae</taxon>
        <taxon>Bombardia</taxon>
    </lineage>
</organism>
<protein>
    <submittedName>
        <fullName evidence="2">Uncharacterized protein</fullName>
    </submittedName>
</protein>
<sequence>MLMLLQGLLQGCNDIAARRSRKLLRSTIPEKQYLPGQPRIRLHDDGQRHDAVNVGDNSSNELLNYLRKSHETKELDNLLPFMRYIFVQTPSFRHIMPLHHQKAHARSIIVNESPELHLVWYYERIFVKPIPAYFYSAAFWEYLDNADQKVYRAAVGFMRSYWFLIQYPIDFDEACNIHKLIPPKPDGKLPTYEEFCDFIEPFKRIGDAFVCRRYHYGELRLTRINRTAFLFKGRLAYFHIYPQWGSFLAHILAPVITVFAVCSVVLNSMQVSLAALAMGVGPDFQVSGWPSFIGVSLYFPIAVIVLIALVIVAAGFGVMKQGDPDAGEKSHGMVW</sequence>
<keyword evidence="3" id="KW-1185">Reference proteome</keyword>
<dbReference type="InterPro" id="IPR046536">
    <property type="entry name" value="DUF6601"/>
</dbReference>
<dbReference type="Proteomes" id="UP001174934">
    <property type="component" value="Unassembled WGS sequence"/>
</dbReference>
<reference evidence="2" key="1">
    <citation type="submission" date="2023-06" db="EMBL/GenBank/DDBJ databases">
        <title>Genome-scale phylogeny and comparative genomics of the fungal order Sordariales.</title>
        <authorList>
            <consortium name="Lawrence Berkeley National Laboratory"/>
            <person name="Hensen N."/>
            <person name="Bonometti L."/>
            <person name="Westerberg I."/>
            <person name="Brannstrom I.O."/>
            <person name="Guillou S."/>
            <person name="Cros-Aarteil S."/>
            <person name="Calhoun S."/>
            <person name="Haridas S."/>
            <person name="Kuo A."/>
            <person name="Mondo S."/>
            <person name="Pangilinan J."/>
            <person name="Riley R."/>
            <person name="LaButti K."/>
            <person name="Andreopoulos B."/>
            <person name="Lipzen A."/>
            <person name="Chen C."/>
            <person name="Yanf M."/>
            <person name="Daum C."/>
            <person name="Ng V."/>
            <person name="Clum A."/>
            <person name="Steindorff A."/>
            <person name="Ohm R."/>
            <person name="Martin F."/>
            <person name="Silar P."/>
            <person name="Natvig D."/>
            <person name="Lalanne C."/>
            <person name="Gautier V."/>
            <person name="Ament-velasquez S.L."/>
            <person name="Kruys A."/>
            <person name="Hutchinson M.I."/>
            <person name="Powell A.J."/>
            <person name="Barry K."/>
            <person name="Miller A.N."/>
            <person name="Grigoriev I.V."/>
            <person name="Debuchy R."/>
            <person name="Gladieux P."/>
            <person name="Thoren M.H."/>
            <person name="Johannesson H."/>
        </authorList>
    </citation>
    <scope>NUCLEOTIDE SEQUENCE</scope>
    <source>
        <strain evidence="2">SMH3391-2</strain>
    </source>
</reference>
<dbReference type="PANTHER" id="PTHR34414">
    <property type="entry name" value="HET DOMAIN-CONTAINING PROTEIN-RELATED"/>
    <property type="match status" value="1"/>
</dbReference>
<proteinExistence type="predicted"/>
<dbReference type="PANTHER" id="PTHR34414:SF1">
    <property type="entry name" value="SUBTILISIN-LIKE SERINE PROTEASE"/>
    <property type="match status" value="1"/>
</dbReference>
<comment type="caution">
    <text evidence="2">The sequence shown here is derived from an EMBL/GenBank/DDBJ whole genome shotgun (WGS) entry which is preliminary data.</text>
</comment>
<keyword evidence="1" id="KW-0812">Transmembrane</keyword>
<evidence type="ECO:0000256" key="1">
    <source>
        <dbReference type="SAM" id="Phobius"/>
    </source>
</evidence>
<accession>A0AA39X6S6</accession>
<keyword evidence="1" id="KW-1133">Transmembrane helix</keyword>
<gene>
    <name evidence="2" type="ORF">B0T17DRAFT_588497</name>
</gene>
<feature type="transmembrane region" description="Helical" evidence="1">
    <location>
        <begin position="251"/>
        <end position="277"/>
    </location>
</feature>
<name>A0AA39X6S6_9PEZI</name>
<keyword evidence="1" id="KW-0472">Membrane</keyword>
<dbReference type="AlphaFoldDB" id="A0AA39X6S6"/>
<feature type="transmembrane region" description="Helical" evidence="1">
    <location>
        <begin position="297"/>
        <end position="319"/>
    </location>
</feature>
<evidence type="ECO:0000313" key="3">
    <source>
        <dbReference type="Proteomes" id="UP001174934"/>
    </source>
</evidence>
<evidence type="ECO:0000313" key="2">
    <source>
        <dbReference type="EMBL" id="KAK0628359.1"/>
    </source>
</evidence>
<dbReference type="Pfam" id="PF20246">
    <property type="entry name" value="DUF6601"/>
    <property type="match status" value="1"/>
</dbReference>